<sequence length="186" mass="20356">VDQTVPNSEFPRLIDVSDLPAHGLDISVQATLAEREALCRRFEFEELRALEARVRVERARDGYGAAAIRVQAVLHGEVLQQCVVTLEPFPVDVDEEFAILFQFSATDLGGSGDFEDIMAEDLPEPLDTPEIDVGELVAQHMALALNPYPRSPGAALELSADAAQIPDLAVRPDNPFAKLGQLKHKM</sequence>
<reference evidence="1" key="1">
    <citation type="submission" date="2018-05" db="EMBL/GenBank/DDBJ databases">
        <authorList>
            <person name="Lanie J.A."/>
            <person name="Ng W.-L."/>
            <person name="Kazmierczak K.M."/>
            <person name="Andrzejewski T.M."/>
            <person name="Davidsen T.M."/>
            <person name="Wayne K.J."/>
            <person name="Tettelin H."/>
            <person name="Glass J.I."/>
            <person name="Rusch D."/>
            <person name="Podicherti R."/>
            <person name="Tsui H.-C.T."/>
            <person name="Winkler M.E."/>
        </authorList>
    </citation>
    <scope>NUCLEOTIDE SEQUENCE</scope>
</reference>
<evidence type="ECO:0000313" key="1">
    <source>
        <dbReference type="EMBL" id="SVC13829.1"/>
    </source>
</evidence>
<dbReference type="Pfam" id="PF02620">
    <property type="entry name" value="YceD"/>
    <property type="match status" value="1"/>
</dbReference>
<protein>
    <recommendedName>
        <fullName evidence="2">DUF177 domain-containing protein</fullName>
    </recommendedName>
</protein>
<evidence type="ECO:0008006" key="2">
    <source>
        <dbReference type="Google" id="ProtNLM"/>
    </source>
</evidence>
<dbReference type="EMBL" id="UINC01075541">
    <property type="protein sequence ID" value="SVC13829.1"/>
    <property type="molecule type" value="Genomic_DNA"/>
</dbReference>
<accession>A0A382JQ23</accession>
<dbReference type="InterPro" id="IPR003772">
    <property type="entry name" value="YceD"/>
</dbReference>
<gene>
    <name evidence="1" type="ORF">METZ01_LOCUS266683</name>
</gene>
<organism evidence="1">
    <name type="scientific">marine metagenome</name>
    <dbReference type="NCBI Taxonomy" id="408172"/>
    <lineage>
        <taxon>unclassified sequences</taxon>
        <taxon>metagenomes</taxon>
        <taxon>ecological metagenomes</taxon>
    </lineage>
</organism>
<name>A0A382JQ23_9ZZZZ</name>
<proteinExistence type="predicted"/>
<feature type="non-terminal residue" evidence="1">
    <location>
        <position position="1"/>
    </location>
</feature>
<dbReference type="AlphaFoldDB" id="A0A382JQ23"/>